<dbReference type="HOGENOM" id="CLU_2557833_0_0_1"/>
<name>A0A059EXU5_9MICR</name>
<dbReference type="AlphaFoldDB" id="A0A059EXU5"/>
<accession>A0A059EXU5</accession>
<sequence>MLLLFTFICARHDNFAIEINSSILFANISTKYIYMPAELEKEFDNFKSSLLKSLGCVKIFKKILEDSNKQNEKNNFNWTINL</sequence>
<evidence type="ECO:0000313" key="1">
    <source>
        <dbReference type="EMBL" id="KCZ79745.1"/>
    </source>
</evidence>
<dbReference type="VEuPathDB" id="MicrosporidiaDB:H312_02858"/>
<evidence type="ECO:0000313" key="2">
    <source>
        <dbReference type="Proteomes" id="UP000030655"/>
    </source>
</evidence>
<dbReference type="Proteomes" id="UP000030655">
    <property type="component" value="Unassembled WGS sequence"/>
</dbReference>
<reference evidence="2" key="1">
    <citation type="submission" date="2013-02" db="EMBL/GenBank/DDBJ databases">
        <authorList>
            <consortium name="The Broad Institute Genome Sequencing Platform"/>
            <person name="Cuomo C."/>
            <person name="Becnel J."/>
            <person name="Sanscrainte N."/>
            <person name="Walker B."/>
            <person name="Young S.K."/>
            <person name="Zeng Q."/>
            <person name="Gargeya S."/>
            <person name="Fitzgerald M."/>
            <person name="Haas B."/>
            <person name="Abouelleil A."/>
            <person name="Alvarado L."/>
            <person name="Arachchi H.M."/>
            <person name="Berlin A.M."/>
            <person name="Chapman S.B."/>
            <person name="Dewar J."/>
            <person name="Goldberg J."/>
            <person name="Griggs A."/>
            <person name="Gujja S."/>
            <person name="Hansen M."/>
            <person name="Howarth C."/>
            <person name="Imamovic A."/>
            <person name="Larimer J."/>
            <person name="McCowan C."/>
            <person name="Murphy C."/>
            <person name="Neiman D."/>
            <person name="Pearson M."/>
            <person name="Priest M."/>
            <person name="Roberts A."/>
            <person name="Saif S."/>
            <person name="Shea T."/>
            <person name="Sisk P."/>
            <person name="Sykes S."/>
            <person name="Wortman J."/>
            <person name="Nusbaum C."/>
            <person name="Birren B."/>
        </authorList>
    </citation>
    <scope>NUCLEOTIDE SEQUENCE [LARGE SCALE GENOMIC DNA]</scope>
    <source>
        <strain evidence="2">PRA339</strain>
    </source>
</reference>
<proteinExistence type="predicted"/>
<protein>
    <submittedName>
        <fullName evidence="1">Uncharacterized protein</fullName>
    </submittedName>
</protein>
<gene>
    <name evidence="1" type="ORF">H312_02858</name>
</gene>
<organism evidence="1 2">
    <name type="scientific">Anncaliia algerae PRA339</name>
    <dbReference type="NCBI Taxonomy" id="1288291"/>
    <lineage>
        <taxon>Eukaryota</taxon>
        <taxon>Fungi</taxon>
        <taxon>Fungi incertae sedis</taxon>
        <taxon>Microsporidia</taxon>
        <taxon>Tubulinosematoidea</taxon>
        <taxon>Tubulinosematidae</taxon>
        <taxon>Anncaliia</taxon>
    </lineage>
</organism>
<dbReference type="EMBL" id="KK365233">
    <property type="protein sequence ID" value="KCZ79745.1"/>
    <property type="molecule type" value="Genomic_DNA"/>
</dbReference>
<keyword evidence="2" id="KW-1185">Reference proteome</keyword>
<reference evidence="1 2" key="2">
    <citation type="submission" date="2014-03" db="EMBL/GenBank/DDBJ databases">
        <title>The Genome Sequence of Anncaliia algerae insect isolate PRA339.</title>
        <authorList>
            <consortium name="The Broad Institute Genome Sequencing Platform"/>
            <consortium name="The Broad Institute Genome Sequencing Center for Infectious Disease"/>
            <person name="Cuomo C."/>
            <person name="Becnel J."/>
            <person name="Sanscrainte N."/>
            <person name="Walker B."/>
            <person name="Young S.K."/>
            <person name="Zeng Q."/>
            <person name="Gargeya S."/>
            <person name="Fitzgerald M."/>
            <person name="Haas B."/>
            <person name="Abouelleil A."/>
            <person name="Alvarado L."/>
            <person name="Arachchi H.M."/>
            <person name="Berlin A.M."/>
            <person name="Chapman S.B."/>
            <person name="Dewar J."/>
            <person name="Goldberg J."/>
            <person name="Griggs A."/>
            <person name="Gujja S."/>
            <person name="Hansen M."/>
            <person name="Howarth C."/>
            <person name="Imamovic A."/>
            <person name="Larimer J."/>
            <person name="McCowan C."/>
            <person name="Murphy C."/>
            <person name="Neiman D."/>
            <person name="Pearson M."/>
            <person name="Priest M."/>
            <person name="Roberts A."/>
            <person name="Saif S."/>
            <person name="Shea T."/>
            <person name="Sisk P."/>
            <person name="Sykes S."/>
            <person name="Wortman J."/>
            <person name="Nusbaum C."/>
            <person name="Birren B."/>
        </authorList>
    </citation>
    <scope>NUCLEOTIDE SEQUENCE [LARGE SCALE GENOMIC DNA]</scope>
    <source>
        <strain evidence="1 2">PRA339</strain>
    </source>
</reference>